<evidence type="ECO:0008006" key="3">
    <source>
        <dbReference type="Google" id="ProtNLM"/>
    </source>
</evidence>
<dbReference type="InterPro" id="IPR027434">
    <property type="entry name" value="Homing_endonucl"/>
</dbReference>
<evidence type="ECO:0000313" key="2">
    <source>
        <dbReference type="Proteomes" id="UP000654471"/>
    </source>
</evidence>
<dbReference type="EMBL" id="BMRP01000034">
    <property type="protein sequence ID" value="GGU89556.1"/>
    <property type="molecule type" value="Genomic_DNA"/>
</dbReference>
<dbReference type="Gene3D" id="3.10.28.10">
    <property type="entry name" value="Homing endonucleases"/>
    <property type="match status" value="1"/>
</dbReference>
<organism evidence="1 2">
    <name type="scientific">Streptomyces albospinus</name>
    <dbReference type="NCBI Taxonomy" id="285515"/>
    <lineage>
        <taxon>Bacteria</taxon>
        <taxon>Bacillati</taxon>
        <taxon>Actinomycetota</taxon>
        <taxon>Actinomycetes</taxon>
        <taxon>Kitasatosporales</taxon>
        <taxon>Streptomycetaceae</taxon>
        <taxon>Streptomyces</taxon>
    </lineage>
</organism>
<proteinExistence type="predicted"/>
<evidence type="ECO:0000313" key="1">
    <source>
        <dbReference type="EMBL" id="GGU89556.1"/>
    </source>
</evidence>
<comment type="caution">
    <text evidence="1">The sequence shown here is derived from an EMBL/GenBank/DDBJ whole genome shotgun (WGS) entry which is preliminary data.</text>
</comment>
<dbReference type="Proteomes" id="UP000654471">
    <property type="component" value="Unassembled WGS sequence"/>
</dbReference>
<sequence length="124" mass="13981">MLTPKEGNVLNHIQKTLGFGKIVFFPQTCTNTGYHRYIVTNINEILLLTLIFNGNLMLNHRINQLALGIEILNKSKSVKASYCSKRNLIINNEVSSFSLNDSWLSGFTDGGFARCFNVNITKRV</sequence>
<dbReference type="SUPFAM" id="SSF55608">
    <property type="entry name" value="Homing endonucleases"/>
    <property type="match status" value="1"/>
</dbReference>
<keyword evidence="2" id="KW-1185">Reference proteome</keyword>
<gene>
    <name evidence="1" type="ORF">GCM10010211_65200</name>
</gene>
<reference evidence="2" key="1">
    <citation type="journal article" date="2019" name="Int. J. Syst. Evol. Microbiol.">
        <title>The Global Catalogue of Microorganisms (GCM) 10K type strain sequencing project: providing services to taxonomists for standard genome sequencing and annotation.</title>
        <authorList>
            <consortium name="The Broad Institute Genomics Platform"/>
            <consortium name="The Broad Institute Genome Sequencing Center for Infectious Disease"/>
            <person name="Wu L."/>
            <person name="Ma J."/>
        </authorList>
    </citation>
    <scope>NUCLEOTIDE SEQUENCE [LARGE SCALE GENOMIC DNA]</scope>
    <source>
        <strain evidence="2">JCM 3399</strain>
    </source>
</reference>
<protein>
    <recommendedName>
        <fullName evidence="3">Homing endonuclease LAGLIDADG domain-containing protein</fullName>
    </recommendedName>
</protein>
<name>A0ABQ2VJN8_9ACTN</name>
<accession>A0ABQ2VJN8</accession>